<dbReference type="AlphaFoldDB" id="A0A9Q9YGW4"/>
<dbReference type="Proteomes" id="UP001155660">
    <property type="component" value="Chromosome A1"/>
</dbReference>
<evidence type="ECO:0000256" key="2">
    <source>
        <dbReference type="ARBA" id="ARBA00022621"/>
    </source>
</evidence>
<keyword evidence="1" id="KW-0813">Transport</keyword>
<dbReference type="GO" id="GO:0005344">
    <property type="term" value="F:oxygen carrier activity"/>
    <property type="evidence" value="ECO:0007669"/>
    <property type="project" value="UniProtKB-KW"/>
</dbReference>
<dbReference type="GO" id="GO:0070062">
    <property type="term" value="C:extracellular exosome"/>
    <property type="evidence" value="ECO:0007669"/>
    <property type="project" value="TreeGrafter"/>
</dbReference>
<dbReference type="GO" id="GO:0020037">
    <property type="term" value="F:heme binding"/>
    <property type="evidence" value="ECO:0007669"/>
    <property type="project" value="InterPro"/>
</dbReference>
<evidence type="ECO:0000313" key="3">
    <source>
        <dbReference type="RefSeq" id="XP_042619996.1"/>
    </source>
</evidence>
<sequence>MGSQEPTKIDYEVVEQCLETIEADYAGHGGEVLKRLLKKHLHLDNGAAVLKKLCKLLKARNDLAYIIRQMDTSYDNTDNIVLDNFRLITEALMEVMKDKQCLTEARMGYALKRVMNHVIKCIKENTTRGG</sequence>
<dbReference type="PANTHER" id="PTHR47132:SF1">
    <property type="entry name" value="MYOGLOBIN"/>
    <property type="match status" value="1"/>
</dbReference>
<dbReference type="GeneID" id="109067092"/>
<dbReference type="InterPro" id="IPR002335">
    <property type="entry name" value="Myoglobin"/>
</dbReference>
<dbReference type="PANTHER" id="PTHR47132">
    <property type="entry name" value="MYOGLOBIN"/>
    <property type="match status" value="1"/>
</dbReference>
<evidence type="ECO:0000256" key="1">
    <source>
        <dbReference type="ARBA" id="ARBA00022448"/>
    </source>
</evidence>
<accession>A0A9Q9YGW4</accession>
<reference evidence="3" key="1">
    <citation type="submission" date="2025-08" db="UniProtKB">
        <authorList>
            <consortium name="RefSeq"/>
        </authorList>
    </citation>
    <scope>IDENTIFICATION</scope>
    <source>
        <tissue evidence="3">Muscle</tissue>
    </source>
</reference>
<protein>
    <submittedName>
        <fullName evidence="3">Myoglobin-like isoform X3</fullName>
    </submittedName>
</protein>
<keyword evidence="2" id="KW-0561">Oxygen transport</keyword>
<proteinExistence type="predicted"/>
<dbReference type="GO" id="GO:0019825">
    <property type="term" value="F:oxygen binding"/>
    <property type="evidence" value="ECO:0007669"/>
    <property type="project" value="InterPro"/>
</dbReference>
<organism evidence="3">
    <name type="scientific">Cyprinus carpio</name>
    <name type="common">Common carp</name>
    <dbReference type="NCBI Taxonomy" id="7962"/>
    <lineage>
        <taxon>Eukaryota</taxon>
        <taxon>Metazoa</taxon>
        <taxon>Chordata</taxon>
        <taxon>Craniata</taxon>
        <taxon>Vertebrata</taxon>
        <taxon>Euteleostomi</taxon>
        <taxon>Actinopterygii</taxon>
        <taxon>Neopterygii</taxon>
        <taxon>Teleostei</taxon>
        <taxon>Ostariophysi</taxon>
        <taxon>Cypriniformes</taxon>
        <taxon>Cyprinidae</taxon>
        <taxon>Cyprininae</taxon>
        <taxon>Cyprinus</taxon>
    </lineage>
</organism>
<gene>
    <name evidence="3" type="primary">LOC109067092</name>
</gene>
<name>A0A9Q9YGW4_CYPCA</name>
<dbReference type="RefSeq" id="XP_042619996.1">
    <property type="nucleotide sequence ID" value="XM_042764062.1"/>
</dbReference>